<keyword evidence="2" id="KW-1185">Reference proteome</keyword>
<dbReference type="AlphaFoldDB" id="A0A7Y0L442"/>
<proteinExistence type="predicted"/>
<evidence type="ECO:0000313" key="1">
    <source>
        <dbReference type="EMBL" id="NMP22962.1"/>
    </source>
</evidence>
<evidence type="ECO:0000313" key="2">
    <source>
        <dbReference type="Proteomes" id="UP000533476"/>
    </source>
</evidence>
<protein>
    <submittedName>
        <fullName evidence="1">Uncharacterized protein</fullName>
    </submittedName>
</protein>
<comment type="caution">
    <text evidence="1">The sequence shown here is derived from an EMBL/GenBank/DDBJ whole genome shotgun (WGS) entry which is preliminary data.</text>
</comment>
<sequence length="68" mass="7479">MRIGNIDVNMTKWLSISAEYGEIHQNLCKVLAAGAWNGVAAVLRGVGDGRPTMAFSVEIGRRYTRSRI</sequence>
<dbReference type="EMBL" id="JABBVZ010000036">
    <property type="protein sequence ID" value="NMP22962.1"/>
    <property type="molecule type" value="Genomic_DNA"/>
</dbReference>
<reference evidence="1 2" key="1">
    <citation type="submission" date="2020-04" db="EMBL/GenBank/DDBJ databases">
        <authorList>
            <person name="Zhang R."/>
            <person name="Schippers A."/>
        </authorList>
    </citation>
    <scope>NUCLEOTIDE SEQUENCE [LARGE SCALE GENOMIC DNA]</scope>
    <source>
        <strain evidence="1 2">DSM 109850</strain>
    </source>
</reference>
<organism evidence="1 2">
    <name type="scientific">Sulfobacillus harzensis</name>
    <dbReference type="NCBI Taxonomy" id="2729629"/>
    <lineage>
        <taxon>Bacteria</taxon>
        <taxon>Bacillati</taxon>
        <taxon>Bacillota</taxon>
        <taxon>Clostridia</taxon>
        <taxon>Eubacteriales</taxon>
        <taxon>Clostridiales Family XVII. Incertae Sedis</taxon>
        <taxon>Sulfobacillus</taxon>
    </lineage>
</organism>
<accession>A0A7Y0L442</accession>
<dbReference type="RefSeq" id="WP_169099783.1">
    <property type="nucleotide sequence ID" value="NZ_JABBVZ010000036.1"/>
</dbReference>
<dbReference type="Proteomes" id="UP000533476">
    <property type="component" value="Unassembled WGS sequence"/>
</dbReference>
<gene>
    <name evidence="1" type="ORF">HIJ39_11445</name>
</gene>
<name>A0A7Y0L442_9FIRM</name>